<evidence type="ECO:0000259" key="7">
    <source>
        <dbReference type="Pfam" id="PF00135"/>
    </source>
</evidence>
<dbReference type="EMBL" id="JADYXP020000026">
    <property type="protein sequence ID" value="KAL0100125.1"/>
    <property type="molecule type" value="Genomic_DNA"/>
</dbReference>
<keyword evidence="4" id="KW-1015">Disulfide bond</keyword>
<dbReference type="AlphaFoldDB" id="A0AAW2ED17"/>
<evidence type="ECO:0000256" key="5">
    <source>
        <dbReference type="ARBA" id="ARBA00023180"/>
    </source>
</evidence>
<evidence type="ECO:0000256" key="3">
    <source>
        <dbReference type="ARBA" id="ARBA00022801"/>
    </source>
</evidence>
<dbReference type="InterPro" id="IPR019819">
    <property type="entry name" value="Carboxylesterase_B_CS"/>
</dbReference>
<proteinExistence type="inferred from homology"/>
<dbReference type="InterPro" id="IPR050309">
    <property type="entry name" value="Type-B_Carboxylest/Lipase"/>
</dbReference>
<dbReference type="InterPro" id="IPR002018">
    <property type="entry name" value="CarbesteraseB"/>
</dbReference>
<accession>A0AAW2ED17</accession>
<keyword evidence="9" id="KW-1185">Reference proteome</keyword>
<keyword evidence="3 6" id="KW-0378">Hydrolase</keyword>
<comment type="caution">
    <text evidence="8">The sequence shown here is derived from an EMBL/GenBank/DDBJ whole genome shotgun (WGS) entry which is preliminary data.</text>
</comment>
<feature type="domain" description="Carboxylesterase type B" evidence="7">
    <location>
        <begin position="26"/>
        <end position="539"/>
    </location>
</feature>
<reference evidence="8 9" key="1">
    <citation type="submission" date="2023-03" db="EMBL/GenBank/DDBJ databases">
        <title>High recombination rates correlate with genetic variation in Cardiocondyla obscurior ants.</title>
        <authorList>
            <person name="Errbii M."/>
        </authorList>
    </citation>
    <scope>NUCLEOTIDE SEQUENCE [LARGE SCALE GENOMIC DNA]</scope>
    <source>
        <strain evidence="8">Alpha-2009</strain>
        <tissue evidence="8">Whole body</tissue>
    </source>
</reference>
<keyword evidence="2" id="KW-0719">Serine esterase</keyword>
<name>A0AAW2ED17_9HYME</name>
<evidence type="ECO:0000256" key="2">
    <source>
        <dbReference type="ARBA" id="ARBA00022487"/>
    </source>
</evidence>
<dbReference type="PROSITE" id="PS00941">
    <property type="entry name" value="CARBOXYLESTERASE_B_2"/>
    <property type="match status" value="1"/>
</dbReference>
<keyword evidence="5" id="KW-0325">Glycoprotein</keyword>
<dbReference type="GO" id="GO:0052689">
    <property type="term" value="F:carboxylic ester hydrolase activity"/>
    <property type="evidence" value="ECO:0007669"/>
    <property type="project" value="UniProtKB-KW"/>
</dbReference>
<evidence type="ECO:0000256" key="6">
    <source>
        <dbReference type="RuleBase" id="RU361235"/>
    </source>
</evidence>
<dbReference type="Proteomes" id="UP001430953">
    <property type="component" value="Unassembled WGS sequence"/>
</dbReference>
<evidence type="ECO:0000256" key="4">
    <source>
        <dbReference type="ARBA" id="ARBA00023157"/>
    </source>
</evidence>
<protein>
    <recommendedName>
        <fullName evidence="6">Carboxylic ester hydrolase</fullName>
        <ecNumber evidence="6">3.1.1.-</ecNumber>
    </recommendedName>
</protein>
<dbReference type="PANTHER" id="PTHR11559">
    <property type="entry name" value="CARBOXYLESTERASE"/>
    <property type="match status" value="1"/>
</dbReference>
<evidence type="ECO:0000313" key="9">
    <source>
        <dbReference type="Proteomes" id="UP001430953"/>
    </source>
</evidence>
<dbReference type="Pfam" id="PF00135">
    <property type="entry name" value="COesterase"/>
    <property type="match status" value="1"/>
</dbReference>
<dbReference type="InterPro" id="IPR029058">
    <property type="entry name" value="AB_hydrolase_fold"/>
</dbReference>
<evidence type="ECO:0000313" key="8">
    <source>
        <dbReference type="EMBL" id="KAL0100125.1"/>
    </source>
</evidence>
<comment type="similarity">
    <text evidence="1 6">Belongs to the type-B carboxylesterase/lipase family.</text>
</comment>
<dbReference type="EC" id="3.1.1.-" evidence="6"/>
<evidence type="ECO:0000256" key="1">
    <source>
        <dbReference type="ARBA" id="ARBA00005964"/>
    </source>
</evidence>
<organism evidence="8 9">
    <name type="scientific">Cardiocondyla obscurior</name>
    <dbReference type="NCBI Taxonomy" id="286306"/>
    <lineage>
        <taxon>Eukaryota</taxon>
        <taxon>Metazoa</taxon>
        <taxon>Ecdysozoa</taxon>
        <taxon>Arthropoda</taxon>
        <taxon>Hexapoda</taxon>
        <taxon>Insecta</taxon>
        <taxon>Pterygota</taxon>
        <taxon>Neoptera</taxon>
        <taxon>Endopterygota</taxon>
        <taxon>Hymenoptera</taxon>
        <taxon>Apocrita</taxon>
        <taxon>Aculeata</taxon>
        <taxon>Formicoidea</taxon>
        <taxon>Formicidae</taxon>
        <taxon>Myrmicinae</taxon>
        <taxon>Cardiocondyla</taxon>
    </lineage>
</organism>
<gene>
    <name evidence="8" type="ORF">PUN28_019520</name>
</gene>
<sequence length="556" mass="63699">MFPREYIYPKYTGRVCSKVSLFVMERPIVTVKQGKLEGTVEENVLGSRRYIAFRGIPFAAPPLGELRFKDPEPPASWEGIRDASVNSGMSAQLELSFTTFQMVPAGTEDCLYLNVYKPESVYWKAKVPVMVWIHGGGFYYGCGNDDHKRFDYLLAKDVMIVSINYRLGALGFLNLRHKEVCGNQGLKDQVAALKWIKENIGVFGGDSDNITVFGVSAGSVSAHLLSISPLSKGLFHKAILQSGLGTSDWAVMRRNQPETNSYRLASILGCDSTDPMQVLEFLRTIPHDKLVETQHQVLTAEEARVMDVPFGPTYDDIAKTPFMPNFNKLLEDDNNIPIMIGYTTHEYIMFLKDDNPETLKTMYEELPLYVEAFTNSKDKMKVMQLAKRVKQEYFNNKPFTKESMPAIVRWLSDFHFKFPIKDYIQQRSKNNKETYFYQFSYVGNEKTETMLIGNQFTSIGTSHTDDMSYLFYMPKCKIENPAPPVEGTRDRKVVEWFTRMWTNFAKYGNPTPPFDQNLSTTWLPVTQETFNYLDIGDILNMSSINNYKSILQEMQF</sequence>
<dbReference type="Gene3D" id="3.40.50.1820">
    <property type="entry name" value="alpha/beta hydrolase"/>
    <property type="match status" value="1"/>
</dbReference>
<dbReference type="InterPro" id="IPR019826">
    <property type="entry name" value="Carboxylesterase_B_AS"/>
</dbReference>
<dbReference type="SUPFAM" id="SSF53474">
    <property type="entry name" value="alpha/beta-Hydrolases"/>
    <property type="match status" value="1"/>
</dbReference>
<dbReference type="PROSITE" id="PS00122">
    <property type="entry name" value="CARBOXYLESTERASE_B_1"/>
    <property type="match status" value="1"/>
</dbReference>